<dbReference type="PROSITE" id="PS00691">
    <property type="entry name" value="DNA_PHOTOLYASES_1_2"/>
    <property type="match status" value="1"/>
</dbReference>
<comment type="catalytic activity">
    <reaction evidence="9">
        <text>cyclobutadipyrimidine (in DNA) = 2 pyrimidine residues (in DNA).</text>
        <dbReference type="EC" id="4.1.99.3"/>
    </reaction>
</comment>
<evidence type="ECO:0000256" key="3">
    <source>
        <dbReference type="ARBA" id="ARBA00013149"/>
    </source>
</evidence>
<comment type="cofactor">
    <cofactor evidence="12">
        <name>FAD</name>
        <dbReference type="ChEBI" id="CHEBI:57692"/>
    </cofactor>
    <text evidence="12">Binds 1 FAD per subunit.</text>
</comment>
<dbReference type="EMBL" id="QWEZ01000002">
    <property type="protein sequence ID" value="RRJ82745.1"/>
    <property type="molecule type" value="Genomic_DNA"/>
</dbReference>
<dbReference type="Pfam" id="PF03441">
    <property type="entry name" value="FAD_binding_7"/>
    <property type="match status" value="1"/>
</dbReference>
<dbReference type="InterPro" id="IPR018394">
    <property type="entry name" value="DNA_photolyase_1_CS_C"/>
</dbReference>
<evidence type="ECO:0000256" key="7">
    <source>
        <dbReference type="ARBA" id="ARBA00022991"/>
    </source>
</evidence>
<dbReference type="Proteomes" id="UP000280792">
    <property type="component" value="Unassembled WGS sequence"/>
</dbReference>
<dbReference type="GO" id="GO:0000719">
    <property type="term" value="P:photoreactive repair"/>
    <property type="evidence" value="ECO:0007669"/>
    <property type="project" value="UniProtKB-ARBA"/>
</dbReference>
<feature type="binding site" evidence="12">
    <location>
        <begin position="271"/>
        <end position="278"/>
    </location>
    <ligand>
        <name>FAD</name>
        <dbReference type="ChEBI" id="CHEBI:57692"/>
    </ligand>
</feature>
<dbReference type="GO" id="GO:0009416">
    <property type="term" value="P:response to light stimulus"/>
    <property type="evidence" value="ECO:0007669"/>
    <property type="project" value="TreeGrafter"/>
</dbReference>
<dbReference type="InterPro" id="IPR002081">
    <property type="entry name" value="Cryptochrome/DNA_photolyase_1"/>
</dbReference>
<dbReference type="GO" id="GO:0003904">
    <property type="term" value="F:deoxyribodipyrimidine photo-lyase activity"/>
    <property type="evidence" value="ECO:0007669"/>
    <property type="project" value="UniProtKB-EC"/>
</dbReference>
<feature type="site" description="Electron transfer via tryptophanyl radical" evidence="13">
    <location>
        <position position="379"/>
    </location>
</feature>
<evidence type="ECO:0000256" key="6">
    <source>
        <dbReference type="ARBA" id="ARBA00022827"/>
    </source>
</evidence>
<keyword evidence="6 12" id="KW-0274">FAD</keyword>
<evidence type="ECO:0000313" key="16">
    <source>
        <dbReference type="EMBL" id="RRJ82745.1"/>
    </source>
</evidence>
<evidence type="ECO:0000256" key="12">
    <source>
        <dbReference type="PIRSR" id="PIRSR602081-1"/>
    </source>
</evidence>
<gene>
    <name evidence="16" type="ORF">D0544_12890</name>
</gene>
<dbReference type="PANTHER" id="PTHR11455:SF9">
    <property type="entry name" value="CRYPTOCHROME CIRCADIAN CLOCK 5 ISOFORM X1"/>
    <property type="match status" value="1"/>
</dbReference>
<comment type="similarity">
    <text evidence="2">Belongs to the DNA photolyase class-1 family.</text>
</comment>
<keyword evidence="16" id="KW-0456">Lyase</keyword>
<dbReference type="GO" id="GO:0003677">
    <property type="term" value="F:DNA binding"/>
    <property type="evidence" value="ECO:0007669"/>
    <property type="project" value="TreeGrafter"/>
</dbReference>
<evidence type="ECO:0000259" key="15">
    <source>
        <dbReference type="PROSITE" id="PS51645"/>
    </source>
</evidence>
<organism evidence="16 17">
    <name type="scientific">Aestuariirhabdus litorea</name>
    <dbReference type="NCBI Taxonomy" id="2528527"/>
    <lineage>
        <taxon>Bacteria</taxon>
        <taxon>Pseudomonadati</taxon>
        <taxon>Pseudomonadota</taxon>
        <taxon>Gammaproteobacteria</taxon>
        <taxon>Oceanospirillales</taxon>
        <taxon>Aestuariirhabdaceae</taxon>
        <taxon>Aestuariirhabdus</taxon>
    </lineage>
</organism>
<comment type="function">
    <text evidence="10">Involved in repair of UV radiation-induced DNA damage. Catalyzes the light-dependent monomerization (300-600 nm) of cyclobutyl pyrimidine dimers (in cis-syn configuration), which are formed between adjacent bases on the same DNA strand upon exposure to ultraviolet radiation.</text>
</comment>
<keyword evidence="17" id="KW-1185">Reference proteome</keyword>
<dbReference type="AlphaFoldDB" id="A0A3P3VJ48"/>
<comment type="caution">
    <text evidence="16">The sequence shown here is derived from an EMBL/GenBank/DDBJ whole genome shotgun (WGS) entry which is preliminary data.</text>
</comment>
<dbReference type="GO" id="GO:0071949">
    <property type="term" value="F:FAD binding"/>
    <property type="evidence" value="ECO:0007669"/>
    <property type="project" value="TreeGrafter"/>
</dbReference>
<evidence type="ECO:0000256" key="5">
    <source>
        <dbReference type="ARBA" id="ARBA00022630"/>
    </source>
</evidence>
<evidence type="ECO:0000256" key="4">
    <source>
        <dbReference type="ARBA" id="ARBA00014046"/>
    </source>
</evidence>
<feature type="domain" description="Photolyase/cryptochrome alpha/beta" evidence="15">
    <location>
        <begin position="1"/>
        <end position="133"/>
    </location>
</feature>
<feature type="binding site" evidence="12">
    <location>
        <begin position="369"/>
        <end position="371"/>
    </location>
    <ligand>
        <name>FAD</name>
        <dbReference type="ChEBI" id="CHEBI:57692"/>
    </ligand>
</feature>
<name>A0A3P3VJ48_9GAMM</name>
<evidence type="ECO:0000256" key="9">
    <source>
        <dbReference type="ARBA" id="ARBA00033999"/>
    </source>
</evidence>
<sequence length="465" mass="53408">MNLVWIRNDLRLDDHPALYHACQQGGPVRVLYCITPKQWQEHQESAAKLAFRQDALNHLGERLAERGIALDSLEADRFDALPHRIADYCQAQGVTALWFNGEVPVDERLRDQQVTAALRALGIACHEQPADLILPKPVLNQQGNFFKVFTPWYRTWLRGVETLGQCTLPEPPPVAPPLPVPSPLRLPGTGPYRSDLWPASETQALAELHHFLQDRRGRYGEMRDIPSVNGTSRLSPYLASGLLSPRRCLQLIQQHSAVDGGEWREDPWLRELAWREFYRYLMIGFPRLSRNQPFLLATGKLQWEEDETGVLAWQQGQTGFPLVDAGMRQLKQTGWMHNRLRMLTASFLCKLLLVDWRVGERFFMEQLLDGDFPSNNGGWQWSASTGCDASPWFRIFNPTRQSERFDPEGHFIRKLVPELASLDGRQIHNPPAPVRQQLGYPAPIIDYRQSRERALERFRSATRQD</sequence>
<evidence type="ECO:0000256" key="13">
    <source>
        <dbReference type="PIRSR" id="PIRSR602081-2"/>
    </source>
</evidence>
<dbReference type="FunFam" id="1.10.579.10:FF:000003">
    <property type="entry name" value="Deoxyribodipyrimidine photo-lyase"/>
    <property type="match status" value="1"/>
</dbReference>
<evidence type="ECO:0000256" key="8">
    <source>
        <dbReference type="ARBA" id="ARBA00031671"/>
    </source>
</evidence>
<evidence type="ECO:0000313" key="17">
    <source>
        <dbReference type="Proteomes" id="UP000280792"/>
    </source>
</evidence>
<feature type="binding site" evidence="12">
    <location>
        <begin position="231"/>
        <end position="235"/>
    </location>
    <ligand>
        <name>FAD</name>
        <dbReference type="ChEBI" id="CHEBI:57692"/>
    </ligand>
</feature>
<dbReference type="SUPFAM" id="SSF52425">
    <property type="entry name" value="Cryptochrome/photolyase, N-terminal domain"/>
    <property type="match status" value="1"/>
</dbReference>
<dbReference type="PRINTS" id="PR00147">
    <property type="entry name" value="DNAPHOTLYASE"/>
</dbReference>
<keyword evidence="5 12" id="KW-0285">Flavoprotein</keyword>
<dbReference type="Pfam" id="PF00875">
    <property type="entry name" value="DNA_photolyase"/>
    <property type="match status" value="1"/>
</dbReference>
<dbReference type="Gene3D" id="1.10.579.10">
    <property type="entry name" value="DNA Cyclobutane Dipyrimidine Photolyase, subunit A, domain 3"/>
    <property type="match status" value="1"/>
</dbReference>
<evidence type="ECO:0000256" key="2">
    <source>
        <dbReference type="ARBA" id="ARBA00005862"/>
    </source>
</evidence>
<dbReference type="InterPro" id="IPR036155">
    <property type="entry name" value="Crypto/Photolyase_N_sf"/>
</dbReference>
<accession>A0A3P3VJ48</accession>
<proteinExistence type="inferred from homology"/>
<dbReference type="InterPro" id="IPR005101">
    <property type="entry name" value="Cryptochr/Photolyase_FAD-bd"/>
</dbReference>
<comment type="cofactor">
    <cofactor evidence="1">
        <name>(6R)-5,10-methylene-5,6,7,8-tetrahydrofolate</name>
        <dbReference type="ChEBI" id="CHEBI:15636"/>
    </cofactor>
</comment>
<feature type="site" description="Electron transfer via tryptophanyl radical" evidence="13">
    <location>
        <position position="303"/>
    </location>
</feature>
<dbReference type="PROSITE" id="PS00394">
    <property type="entry name" value="DNA_PHOTOLYASES_1_1"/>
    <property type="match status" value="1"/>
</dbReference>
<feature type="site" description="Electron transfer via tryptophanyl radical" evidence="13">
    <location>
        <position position="356"/>
    </location>
</feature>
<evidence type="ECO:0000256" key="14">
    <source>
        <dbReference type="RuleBase" id="RU004182"/>
    </source>
</evidence>
<dbReference type="EC" id="4.1.99.3" evidence="3"/>
<dbReference type="PANTHER" id="PTHR11455">
    <property type="entry name" value="CRYPTOCHROME"/>
    <property type="match status" value="1"/>
</dbReference>
<dbReference type="InterPro" id="IPR036134">
    <property type="entry name" value="Crypto/Photolyase_FAD-like_sf"/>
</dbReference>
<evidence type="ECO:0000256" key="10">
    <source>
        <dbReference type="ARBA" id="ARBA00059220"/>
    </source>
</evidence>
<comment type="similarity">
    <text evidence="14">Belongs to the DNA photolyase family.</text>
</comment>
<feature type="binding site" evidence="12">
    <location>
        <position position="219"/>
    </location>
    <ligand>
        <name>FAD</name>
        <dbReference type="ChEBI" id="CHEBI:57692"/>
    </ligand>
</feature>
<keyword evidence="7 14" id="KW-0157">Chromophore</keyword>
<dbReference type="RefSeq" id="WP_125016765.1">
    <property type="nucleotide sequence ID" value="NZ_QWEZ01000002.1"/>
</dbReference>
<dbReference type="InterPro" id="IPR014729">
    <property type="entry name" value="Rossmann-like_a/b/a_fold"/>
</dbReference>
<reference evidence="16 17" key="2">
    <citation type="submission" date="2018-12" db="EMBL/GenBank/DDBJ databases">
        <title>Simiduia agarivorans gen. nov., sp. nov., a marine, agarolytic bacterium isolated from shallow coastal water from Keelung, Taiwan.</title>
        <authorList>
            <person name="Shieh W.Y."/>
        </authorList>
    </citation>
    <scope>NUCLEOTIDE SEQUENCE [LARGE SCALE GENOMIC DNA]</scope>
    <source>
        <strain evidence="16 17">GTF-13</strain>
    </source>
</reference>
<evidence type="ECO:0000256" key="11">
    <source>
        <dbReference type="ARBA" id="ARBA00083107"/>
    </source>
</evidence>
<dbReference type="Gene3D" id="3.40.50.620">
    <property type="entry name" value="HUPs"/>
    <property type="match status" value="1"/>
</dbReference>
<feature type="binding site" evidence="12">
    <location>
        <position position="268"/>
    </location>
    <ligand>
        <name>FAD</name>
        <dbReference type="ChEBI" id="CHEBI:57692"/>
    </ligand>
</feature>
<protein>
    <recommendedName>
        <fullName evidence="4">Deoxyribodipyrimidine photo-lyase</fullName>
        <ecNumber evidence="3">4.1.99.3</ecNumber>
    </recommendedName>
    <alternativeName>
        <fullName evidence="8">DNA photolyase</fullName>
    </alternativeName>
    <alternativeName>
        <fullName evidence="11">Photoreactivating enzyme</fullName>
    </alternativeName>
</protein>
<dbReference type="PROSITE" id="PS51645">
    <property type="entry name" value="PHR_CRY_ALPHA_BETA"/>
    <property type="match status" value="1"/>
</dbReference>
<dbReference type="InterPro" id="IPR006050">
    <property type="entry name" value="DNA_photolyase_N"/>
</dbReference>
<evidence type="ECO:0000256" key="1">
    <source>
        <dbReference type="ARBA" id="ARBA00001932"/>
    </source>
</evidence>
<dbReference type="SUPFAM" id="SSF48173">
    <property type="entry name" value="Cryptochrome/photolyase FAD-binding domain"/>
    <property type="match status" value="1"/>
</dbReference>
<reference evidence="16 17" key="1">
    <citation type="submission" date="2018-08" db="EMBL/GenBank/DDBJ databases">
        <authorList>
            <person name="Khan S.A."/>
        </authorList>
    </citation>
    <scope>NUCLEOTIDE SEQUENCE [LARGE SCALE GENOMIC DNA]</scope>
    <source>
        <strain evidence="16 17">GTF-13</strain>
    </source>
</reference>
<dbReference type="Gene3D" id="1.25.40.80">
    <property type="match status" value="1"/>
</dbReference>